<comment type="caution">
    <text evidence="1">The sequence shown here is derived from an EMBL/GenBank/DDBJ whole genome shotgun (WGS) entry which is preliminary data.</text>
</comment>
<dbReference type="EMBL" id="MFLF01000020">
    <property type="protein sequence ID" value="OGG59053.1"/>
    <property type="molecule type" value="Genomic_DNA"/>
</dbReference>
<evidence type="ECO:0000313" key="1">
    <source>
        <dbReference type="EMBL" id="OGG59053.1"/>
    </source>
</evidence>
<name>A0A1F6DC86_9BACT</name>
<reference evidence="1 2" key="1">
    <citation type="journal article" date="2016" name="Nat. Commun.">
        <title>Thousands of microbial genomes shed light on interconnected biogeochemical processes in an aquifer system.</title>
        <authorList>
            <person name="Anantharaman K."/>
            <person name="Brown C.T."/>
            <person name="Hug L.A."/>
            <person name="Sharon I."/>
            <person name="Castelle C.J."/>
            <person name="Probst A.J."/>
            <person name="Thomas B.C."/>
            <person name="Singh A."/>
            <person name="Wilkins M.J."/>
            <person name="Karaoz U."/>
            <person name="Brodie E.L."/>
            <person name="Williams K.H."/>
            <person name="Hubbard S.S."/>
            <person name="Banfield J.F."/>
        </authorList>
    </citation>
    <scope>NUCLEOTIDE SEQUENCE [LARGE SCALE GENOMIC DNA]</scope>
</reference>
<sequence length="93" mass="10195">MSSSFKKILPFLAIALIFAGGYLLSEFTGGMFGSGVAIENVSAKAQEVQSRLNFLTTVSGFETTIRDVRLDGYTRITKTPEPEESGRNNPFIR</sequence>
<accession>A0A1F6DC86</accession>
<proteinExistence type="predicted"/>
<protein>
    <submittedName>
        <fullName evidence="1">Uncharacterized protein</fullName>
    </submittedName>
</protein>
<dbReference type="Proteomes" id="UP000178794">
    <property type="component" value="Unassembled WGS sequence"/>
</dbReference>
<dbReference type="STRING" id="1798492.A3C89_01435"/>
<gene>
    <name evidence="1" type="ORF">A3C89_01435</name>
</gene>
<organism evidence="1 2">
    <name type="scientific">Candidatus Kaiserbacteria bacterium RIFCSPHIGHO2_02_FULL_50_50</name>
    <dbReference type="NCBI Taxonomy" id="1798492"/>
    <lineage>
        <taxon>Bacteria</taxon>
        <taxon>Candidatus Kaiseribacteriota</taxon>
    </lineage>
</organism>
<evidence type="ECO:0000313" key="2">
    <source>
        <dbReference type="Proteomes" id="UP000178794"/>
    </source>
</evidence>
<dbReference type="AlphaFoldDB" id="A0A1F6DC86"/>